<organism evidence="2 3">
    <name type="scientific">Trichoderma asperellum (strain ATCC 204424 / CBS 433.97 / NBRC 101777)</name>
    <dbReference type="NCBI Taxonomy" id="1042311"/>
    <lineage>
        <taxon>Eukaryota</taxon>
        <taxon>Fungi</taxon>
        <taxon>Dikarya</taxon>
        <taxon>Ascomycota</taxon>
        <taxon>Pezizomycotina</taxon>
        <taxon>Sordariomycetes</taxon>
        <taxon>Hypocreomycetidae</taxon>
        <taxon>Hypocreales</taxon>
        <taxon>Hypocreaceae</taxon>
        <taxon>Trichoderma</taxon>
    </lineage>
</organism>
<evidence type="ECO:0000259" key="1">
    <source>
        <dbReference type="Pfam" id="PF23584"/>
    </source>
</evidence>
<evidence type="ECO:0000313" key="2">
    <source>
        <dbReference type="EMBL" id="PTB45912.1"/>
    </source>
</evidence>
<protein>
    <recommendedName>
        <fullName evidence="1">DUF7136 domain-containing protein</fullName>
    </recommendedName>
</protein>
<gene>
    <name evidence="2" type="ORF">M441DRAFT_22032</name>
</gene>
<dbReference type="EMBL" id="KZ679256">
    <property type="protein sequence ID" value="PTB45912.1"/>
    <property type="molecule type" value="Genomic_DNA"/>
</dbReference>
<dbReference type="InterPro" id="IPR055560">
    <property type="entry name" value="DUF7136"/>
</dbReference>
<sequence>MAKMRSPILEVKALLQSPPCTRPCGMIQLWEGNNQIFPDSIPSSIELIIENLTLSDPYLATGSVNTLAYPDGFWTLTWYLEYGNCSQHGTTFGKTTFTTLTISKSGQAPDLVAATSADKHDTTDAIAFNMTSLGPTCGMLRPSPTTNPCAATINSAAASSIPAAATAFACDPIQRQLIPISPV</sequence>
<name>A0A2T3ZM96_TRIA4</name>
<dbReference type="OrthoDB" id="4490227at2759"/>
<evidence type="ECO:0000313" key="3">
    <source>
        <dbReference type="Proteomes" id="UP000240493"/>
    </source>
</evidence>
<dbReference type="AlphaFoldDB" id="A0A2T3ZM96"/>
<reference evidence="2 3" key="1">
    <citation type="submission" date="2016-07" db="EMBL/GenBank/DDBJ databases">
        <title>Multiple horizontal gene transfer events from other fungi enriched the ability of initially mycotrophic Trichoderma (Ascomycota) to feed on dead plant biomass.</title>
        <authorList>
            <consortium name="DOE Joint Genome Institute"/>
            <person name="Aerts A."/>
            <person name="Atanasova L."/>
            <person name="Chenthamara K."/>
            <person name="Zhang J."/>
            <person name="Grujic M."/>
            <person name="Henrissat B."/>
            <person name="Kuo A."/>
            <person name="Salamov A."/>
            <person name="Lipzen A."/>
            <person name="Labutti K."/>
            <person name="Barry K."/>
            <person name="Miao Y."/>
            <person name="Rahimi M.J."/>
            <person name="Shen Q."/>
            <person name="Grigoriev I.V."/>
            <person name="Kubicek C.P."/>
            <person name="Druzhinina I.S."/>
        </authorList>
    </citation>
    <scope>NUCLEOTIDE SEQUENCE [LARGE SCALE GENOMIC DNA]</scope>
    <source>
        <strain evidence="2 3">CBS 433.97</strain>
    </source>
</reference>
<accession>A0A2T3ZM96</accession>
<dbReference type="Pfam" id="PF23584">
    <property type="entry name" value="DUF7136"/>
    <property type="match status" value="1"/>
</dbReference>
<feature type="domain" description="DUF7136" evidence="1">
    <location>
        <begin position="27"/>
        <end position="173"/>
    </location>
</feature>
<proteinExistence type="predicted"/>
<keyword evidence="3" id="KW-1185">Reference proteome</keyword>
<dbReference type="Proteomes" id="UP000240493">
    <property type="component" value="Unassembled WGS sequence"/>
</dbReference>